<feature type="transmembrane region" description="Helical" evidence="1">
    <location>
        <begin position="125"/>
        <end position="143"/>
    </location>
</feature>
<proteinExistence type="predicted"/>
<dbReference type="Gene3D" id="1.20.144.10">
    <property type="entry name" value="Phosphatidic acid phosphatase type 2/haloperoxidase"/>
    <property type="match status" value="1"/>
</dbReference>
<reference evidence="3" key="1">
    <citation type="submission" date="2021-01" db="EMBL/GenBank/DDBJ databases">
        <title>Whole genome shotgun sequence of Actinocatenispora rupis NBRC 107355.</title>
        <authorList>
            <person name="Komaki H."/>
            <person name="Tamura T."/>
        </authorList>
    </citation>
    <scope>NUCLEOTIDE SEQUENCE</scope>
    <source>
        <strain evidence="3">NBRC 107355</strain>
    </source>
</reference>
<gene>
    <name evidence="3" type="ORF">Aru02nite_07850</name>
</gene>
<evidence type="ECO:0000313" key="4">
    <source>
        <dbReference type="Proteomes" id="UP000612808"/>
    </source>
</evidence>
<accession>A0A8J3IU12</accession>
<sequence length="242" mass="25154">MRTGASWRPLRDTDIGRHGMGADRSLFWDIDHLAAATGWAHGFMAAYALWGGLVALAAVWVVCGLLARRRADGFQSLAAVVLTGVATLVGLALNQIVGPLVDRPRPFVAMPHVLLLLNHSTDPSFPSDHAVIAGAFAAGLLVVSRRWGALAVVLAVLLAFARVYVGVHYPLDVTGGLLIGAAVAFLLVLSGLRTLVARLLAALARTPLRPVLAGATVAGSYSRVGGDASAASPELPAGGRHR</sequence>
<name>A0A8J3IU12_9ACTN</name>
<dbReference type="RefSeq" id="WP_345710080.1">
    <property type="nucleotide sequence ID" value="NZ_BAAAZM010000002.1"/>
</dbReference>
<dbReference type="InterPro" id="IPR000326">
    <property type="entry name" value="PAP2/HPO"/>
</dbReference>
<feature type="transmembrane region" description="Helical" evidence="1">
    <location>
        <begin position="150"/>
        <end position="171"/>
    </location>
</feature>
<feature type="transmembrane region" description="Helical" evidence="1">
    <location>
        <begin position="177"/>
        <end position="200"/>
    </location>
</feature>
<keyword evidence="1" id="KW-1133">Transmembrane helix</keyword>
<feature type="transmembrane region" description="Helical" evidence="1">
    <location>
        <begin position="47"/>
        <end position="67"/>
    </location>
</feature>
<keyword evidence="4" id="KW-1185">Reference proteome</keyword>
<evidence type="ECO:0000256" key="1">
    <source>
        <dbReference type="SAM" id="Phobius"/>
    </source>
</evidence>
<feature type="transmembrane region" description="Helical" evidence="1">
    <location>
        <begin position="74"/>
        <end position="97"/>
    </location>
</feature>
<dbReference type="AlphaFoldDB" id="A0A8J3IU12"/>
<dbReference type="EMBL" id="BOMB01000004">
    <property type="protein sequence ID" value="GID09896.1"/>
    <property type="molecule type" value="Genomic_DNA"/>
</dbReference>
<dbReference type="PANTHER" id="PTHR14969">
    <property type="entry name" value="SPHINGOSINE-1-PHOSPHATE PHOSPHOHYDROLASE"/>
    <property type="match status" value="1"/>
</dbReference>
<keyword evidence="1" id="KW-0472">Membrane</keyword>
<dbReference type="SMART" id="SM00014">
    <property type="entry name" value="acidPPc"/>
    <property type="match status" value="1"/>
</dbReference>
<organism evidence="3 4">
    <name type="scientific">Actinocatenispora rupis</name>
    <dbReference type="NCBI Taxonomy" id="519421"/>
    <lineage>
        <taxon>Bacteria</taxon>
        <taxon>Bacillati</taxon>
        <taxon>Actinomycetota</taxon>
        <taxon>Actinomycetes</taxon>
        <taxon>Micromonosporales</taxon>
        <taxon>Micromonosporaceae</taxon>
        <taxon>Actinocatenispora</taxon>
    </lineage>
</organism>
<evidence type="ECO:0000259" key="2">
    <source>
        <dbReference type="SMART" id="SM00014"/>
    </source>
</evidence>
<dbReference type="Pfam" id="PF01569">
    <property type="entry name" value="PAP2"/>
    <property type="match status" value="1"/>
</dbReference>
<evidence type="ECO:0000313" key="3">
    <source>
        <dbReference type="EMBL" id="GID09896.1"/>
    </source>
</evidence>
<keyword evidence="1" id="KW-0812">Transmembrane</keyword>
<dbReference type="InterPro" id="IPR036938">
    <property type="entry name" value="PAP2/HPO_sf"/>
</dbReference>
<feature type="domain" description="Phosphatidic acid phosphatase type 2/haloperoxidase" evidence="2">
    <location>
        <begin position="80"/>
        <end position="188"/>
    </location>
</feature>
<dbReference type="SUPFAM" id="SSF48317">
    <property type="entry name" value="Acid phosphatase/Vanadium-dependent haloperoxidase"/>
    <property type="match status" value="1"/>
</dbReference>
<comment type="caution">
    <text evidence="3">The sequence shown here is derived from an EMBL/GenBank/DDBJ whole genome shotgun (WGS) entry which is preliminary data.</text>
</comment>
<dbReference type="PANTHER" id="PTHR14969:SF13">
    <property type="entry name" value="AT30094P"/>
    <property type="match status" value="1"/>
</dbReference>
<protein>
    <recommendedName>
        <fullName evidence="2">Phosphatidic acid phosphatase type 2/haloperoxidase domain-containing protein</fullName>
    </recommendedName>
</protein>
<dbReference type="Proteomes" id="UP000612808">
    <property type="component" value="Unassembled WGS sequence"/>
</dbReference>